<reference evidence="1 2" key="1">
    <citation type="journal article" date="2018" name="Sci. Rep.">
        <title>Genomic signatures of local adaptation to the degree of environmental predictability in rotifers.</title>
        <authorList>
            <person name="Franch-Gras L."/>
            <person name="Hahn C."/>
            <person name="Garcia-Roger E.M."/>
            <person name="Carmona M.J."/>
            <person name="Serra M."/>
            <person name="Gomez A."/>
        </authorList>
    </citation>
    <scope>NUCLEOTIDE SEQUENCE [LARGE SCALE GENOMIC DNA]</scope>
    <source>
        <strain evidence="1">HYR1</strain>
    </source>
</reference>
<sequence>MIYIHIRLFECFLLDITIFLILDKKNSTCNFSSHKILKTSNFFKNSKKKHQETYKNIILIVKNFFVEYVLIKLGVLDADEERDLLFVLIKMLSLVLIGVVIDEREQDDKEKFFEVSVADFPGFLKLIVLG</sequence>
<dbReference type="EMBL" id="REGN01011398">
    <property type="protein sequence ID" value="RMZ97472.1"/>
    <property type="molecule type" value="Genomic_DNA"/>
</dbReference>
<comment type="caution">
    <text evidence="1">The sequence shown here is derived from an EMBL/GenBank/DDBJ whole genome shotgun (WGS) entry which is preliminary data.</text>
</comment>
<organism evidence="1 2">
    <name type="scientific">Brachionus plicatilis</name>
    <name type="common">Marine rotifer</name>
    <name type="synonym">Brachionus muelleri</name>
    <dbReference type="NCBI Taxonomy" id="10195"/>
    <lineage>
        <taxon>Eukaryota</taxon>
        <taxon>Metazoa</taxon>
        <taxon>Spiralia</taxon>
        <taxon>Gnathifera</taxon>
        <taxon>Rotifera</taxon>
        <taxon>Eurotatoria</taxon>
        <taxon>Monogononta</taxon>
        <taxon>Pseudotrocha</taxon>
        <taxon>Ploima</taxon>
        <taxon>Brachionidae</taxon>
        <taxon>Brachionus</taxon>
    </lineage>
</organism>
<keyword evidence="2" id="KW-1185">Reference proteome</keyword>
<evidence type="ECO:0000313" key="1">
    <source>
        <dbReference type="EMBL" id="RMZ97472.1"/>
    </source>
</evidence>
<dbReference type="Proteomes" id="UP000276133">
    <property type="component" value="Unassembled WGS sequence"/>
</dbReference>
<protein>
    <submittedName>
        <fullName evidence="1">Uncharacterized protein</fullName>
    </submittedName>
</protein>
<evidence type="ECO:0000313" key="2">
    <source>
        <dbReference type="Proteomes" id="UP000276133"/>
    </source>
</evidence>
<name>A0A3M7PEI4_BRAPC</name>
<gene>
    <name evidence="1" type="ORF">BpHYR1_054656</name>
</gene>
<proteinExistence type="predicted"/>
<dbReference type="AlphaFoldDB" id="A0A3M7PEI4"/>
<accession>A0A3M7PEI4</accession>